<dbReference type="Proteomes" id="UP000240883">
    <property type="component" value="Unassembled WGS sequence"/>
</dbReference>
<keyword evidence="2" id="KW-1185">Reference proteome</keyword>
<name>A0A2T2NFX5_CORCC</name>
<accession>A0A2T2NFX5</accession>
<gene>
    <name evidence="1" type="ORF">BS50DRAFT_70704</name>
</gene>
<evidence type="ECO:0000313" key="2">
    <source>
        <dbReference type="Proteomes" id="UP000240883"/>
    </source>
</evidence>
<organism evidence="1 2">
    <name type="scientific">Corynespora cassiicola Philippines</name>
    <dbReference type="NCBI Taxonomy" id="1448308"/>
    <lineage>
        <taxon>Eukaryota</taxon>
        <taxon>Fungi</taxon>
        <taxon>Dikarya</taxon>
        <taxon>Ascomycota</taxon>
        <taxon>Pezizomycotina</taxon>
        <taxon>Dothideomycetes</taxon>
        <taxon>Pleosporomycetidae</taxon>
        <taxon>Pleosporales</taxon>
        <taxon>Corynesporascaceae</taxon>
        <taxon>Corynespora</taxon>
    </lineage>
</organism>
<dbReference type="EMBL" id="KZ678138">
    <property type="protein sequence ID" value="PSN64335.1"/>
    <property type="molecule type" value="Genomic_DNA"/>
</dbReference>
<dbReference type="AlphaFoldDB" id="A0A2T2NFX5"/>
<reference evidence="1 2" key="1">
    <citation type="journal article" date="2018" name="Front. Microbiol.">
        <title>Genome-Wide Analysis of Corynespora cassiicola Leaf Fall Disease Putative Effectors.</title>
        <authorList>
            <person name="Lopez D."/>
            <person name="Ribeiro S."/>
            <person name="Label P."/>
            <person name="Fumanal B."/>
            <person name="Venisse J.S."/>
            <person name="Kohler A."/>
            <person name="de Oliveira R.R."/>
            <person name="Labutti K."/>
            <person name="Lipzen A."/>
            <person name="Lail K."/>
            <person name="Bauer D."/>
            <person name="Ohm R.A."/>
            <person name="Barry K.W."/>
            <person name="Spatafora J."/>
            <person name="Grigoriev I.V."/>
            <person name="Martin F.M."/>
            <person name="Pujade-Renaud V."/>
        </authorList>
    </citation>
    <scope>NUCLEOTIDE SEQUENCE [LARGE SCALE GENOMIC DNA]</scope>
    <source>
        <strain evidence="1 2">Philippines</strain>
    </source>
</reference>
<proteinExistence type="predicted"/>
<evidence type="ECO:0000313" key="1">
    <source>
        <dbReference type="EMBL" id="PSN64335.1"/>
    </source>
</evidence>
<protein>
    <submittedName>
        <fullName evidence="1">Uncharacterized protein</fullName>
    </submittedName>
</protein>
<sequence length="120" mass="12513">MAERCRHAAAAAAAAAAAWAGSSTTRDDVAAGPWAAGLFTAKERLQASLGPHLRSEDALEGWLLGLLELLLAALASGVHGGSCIVRRASCLVVRPRSRETLCLAHWRHCPAHDACPVALV</sequence>